<dbReference type="PANTHER" id="PTHR24062">
    <property type="entry name" value="VOMERONASAL TYPE-1 RECEPTOR"/>
    <property type="match status" value="1"/>
</dbReference>
<name>A0A485PA91_LYNPA</name>
<feature type="transmembrane region" description="Helical" evidence="13">
    <location>
        <begin position="294"/>
        <end position="314"/>
    </location>
</feature>
<evidence type="ECO:0000256" key="2">
    <source>
        <dbReference type="ARBA" id="ARBA00004651"/>
    </source>
</evidence>
<comment type="similarity">
    <text evidence="3 13">Belongs to the G-protein coupled receptor 1 family.</text>
</comment>
<keyword evidence="9 13" id="KW-0472">Membrane</keyword>
<evidence type="ECO:0000256" key="6">
    <source>
        <dbReference type="ARBA" id="ARBA00022692"/>
    </source>
</evidence>
<comment type="function">
    <text evidence="1">Putative pheromone receptor.</text>
</comment>
<dbReference type="SUPFAM" id="SSF81321">
    <property type="entry name" value="Family A G protein-coupled receptor-like"/>
    <property type="match status" value="1"/>
</dbReference>
<dbReference type="InterPro" id="IPR017452">
    <property type="entry name" value="GPCR_Rhodpsn_7TM"/>
</dbReference>
<feature type="transmembrane region" description="Helical" evidence="13">
    <location>
        <begin position="264"/>
        <end position="288"/>
    </location>
</feature>
<dbReference type="GO" id="GO:0019236">
    <property type="term" value="P:response to pheromone"/>
    <property type="evidence" value="ECO:0007669"/>
    <property type="project" value="UniProtKB-KW"/>
</dbReference>
<dbReference type="Gene3D" id="1.20.1070.10">
    <property type="entry name" value="Rhodopsin 7-helix transmembrane proteins"/>
    <property type="match status" value="1"/>
</dbReference>
<evidence type="ECO:0000256" key="13">
    <source>
        <dbReference type="RuleBase" id="RU364061"/>
    </source>
</evidence>
<evidence type="ECO:0000259" key="14">
    <source>
        <dbReference type="PROSITE" id="PS50262"/>
    </source>
</evidence>
<dbReference type="PRINTS" id="PR01534">
    <property type="entry name" value="VOMERONASL1R"/>
</dbReference>
<evidence type="ECO:0000256" key="3">
    <source>
        <dbReference type="ARBA" id="ARBA00010663"/>
    </source>
</evidence>
<dbReference type="GO" id="GO:0007606">
    <property type="term" value="P:sensory perception of chemical stimulus"/>
    <property type="evidence" value="ECO:0007669"/>
    <property type="project" value="UniProtKB-ARBA"/>
</dbReference>
<dbReference type="Pfam" id="PF03402">
    <property type="entry name" value="V1R"/>
    <property type="match status" value="1"/>
</dbReference>
<reference evidence="15 16" key="1">
    <citation type="submission" date="2019-01" db="EMBL/GenBank/DDBJ databases">
        <authorList>
            <person name="Alioto T."/>
            <person name="Alioto T."/>
        </authorList>
    </citation>
    <scope>NUCLEOTIDE SEQUENCE [LARGE SCALE GENOMIC DNA]</scope>
</reference>
<dbReference type="GO" id="GO:0005886">
    <property type="term" value="C:plasma membrane"/>
    <property type="evidence" value="ECO:0007669"/>
    <property type="project" value="UniProtKB-SubCell"/>
</dbReference>
<dbReference type="FunFam" id="1.20.1070.10:FF:000033">
    <property type="entry name" value="Vomeronasal type-1 receptor"/>
    <property type="match status" value="1"/>
</dbReference>
<evidence type="ECO:0000256" key="11">
    <source>
        <dbReference type="ARBA" id="ARBA00023180"/>
    </source>
</evidence>
<dbReference type="InterPro" id="IPR004072">
    <property type="entry name" value="Vmron_rcpt_1"/>
</dbReference>
<keyword evidence="11" id="KW-0325">Glycoprotein</keyword>
<evidence type="ECO:0000313" key="16">
    <source>
        <dbReference type="Proteomes" id="UP000386466"/>
    </source>
</evidence>
<evidence type="ECO:0000256" key="12">
    <source>
        <dbReference type="ARBA" id="ARBA00023224"/>
    </source>
</evidence>
<feature type="transmembrane region" description="Helical" evidence="13">
    <location>
        <begin position="33"/>
        <end position="58"/>
    </location>
</feature>
<evidence type="ECO:0000256" key="8">
    <source>
        <dbReference type="ARBA" id="ARBA00023040"/>
    </source>
</evidence>
<keyword evidence="16" id="KW-1185">Reference proteome</keyword>
<dbReference type="Proteomes" id="UP000386466">
    <property type="component" value="Unassembled WGS sequence"/>
</dbReference>
<evidence type="ECO:0000256" key="4">
    <source>
        <dbReference type="ARBA" id="ARBA00022475"/>
    </source>
</evidence>
<organism evidence="15 16">
    <name type="scientific">Lynx pardinus</name>
    <name type="common">Iberian lynx</name>
    <name type="synonym">Felis pardina</name>
    <dbReference type="NCBI Taxonomy" id="191816"/>
    <lineage>
        <taxon>Eukaryota</taxon>
        <taxon>Metazoa</taxon>
        <taxon>Chordata</taxon>
        <taxon>Craniata</taxon>
        <taxon>Vertebrata</taxon>
        <taxon>Euteleostomi</taxon>
        <taxon>Mammalia</taxon>
        <taxon>Eutheria</taxon>
        <taxon>Laurasiatheria</taxon>
        <taxon>Carnivora</taxon>
        <taxon>Feliformia</taxon>
        <taxon>Felidae</taxon>
        <taxon>Felinae</taxon>
        <taxon>Lynx</taxon>
    </lineage>
</organism>
<evidence type="ECO:0000256" key="10">
    <source>
        <dbReference type="ARBA" id="ARBA00023170"/>
    </source>
</evidence>
<keyword evidence="10 13" id="KW-0675">Receptor</keyword>
<feature type="transmembrane region" description="Helical" evidence="13">
    <location>
        <begin position="154"/>
        <end position="179"/>
    </location>
</feature>
<evidence type="ECO:0000256" key="9">
    <source>
        <dbReference type="ARBA" id="ARBA00023136"/>
    </source>
</evidence>
<feature type="domain" description="G-protein coupled receptors family 1 profile" evidence="14">
    <location>
        <begin position="51"/>
        <end position="314"/>
    </location>
</feature>
<gene>
    <name evidence="15" type="ORF">LYPA_23C016463</name>
</gene>
<protein>
    <recommendedName>
        <fullName evidence="13">Vomeronasal type-1 receptor</fullName>
    </recommendedName>
</protein>
<dbReference type="AlphaFoldDB" id="A0A485PA91"/>
<proteinExistence type="inferred from homology"/>
<keyword evidence="8 13" id="KW-0297">G-protein coupled receptor</keyword>
<keyword evidence="4 13" id="KW-1003">Cell membrane</keyword>
<dbReference type="EMBL" id="CAAGRJ010029903">
    <property type="protein sequence ID" value="VFV41224.1"/>
    <property type="molecule type" value="Genomic_DNA"/>
</dbReference>
<sequence>MTDTTQVVSTEKNDCCHNLKVRVLNDRMSYRDLIVGIIFLSQTIVGIVENFSLLYHYLFLYHTECRVRSTHLILRHLTIANSLVILSKGVPHTMASFGLKHFFSEFGCKLLFCVQRVGRGMSIGSTCLLTVFQTIMISPMNSCLKEFKVKAPKYIGFSISFCWIQFMFVNLVFPLLYVFSNRSMKNFTKKGDLGYCLAVDHDTITVSVYAVLIVLPEASLCGLTIGASSSMVFLLHRHKQRVQHIHSTNVTPRSSAESRATQSILVLVSTFVSFYFLSSVFHVCVALLCNRSWWLVNTAAMISVCFPTVCPFLLMGRNSAISRLCFAWITNITFPNLIRNM</sequence>
<keyword evidence="7 13" id="KW-1133">Transmembrane helix</keyword>
<accession>A0A485PA91</accession>
<comment type="subcellular location">
    <subcellularLocation>
        <location evidence="2 13">Cell membrane</location>
        <topology evidence="2 13">Multi-pass membrane protein</topology>
    </subcellularLocation>
</comment>
<keyword evidence="12 13" id="KW-0807">Transducer</keyword>
<dbReference type="PROSITE" id="PS50262">
    <property type="entry name" value="G_PROTEIN_RECEP_F1_2"/>
    <property type="match status" value="1"/>
</dbReference>
<evidence type="ECO:0000256" key="1">
    <source>
        <dbReference type="ARBA" id="ARBA00003878"/>
    </source>
</evidence>
<dbReference type="CDD" id="cd13949">
    <property type="entry name" value="7tm_V1R_pheromone"/>
    <property type="match status" value="1"/>
</dbReference>
<feature type="transmembrane region" description="Helical" evidence="13">
    <location>
        <begin position="208"/>
        <end position="235"/>
    </location>
</feature>
<evidence type="ECO:0000256" key="5">
    <source>
        <dbReference type="ARBA" id="ARBA00022507"/>
    </source>
</evidence>
<dbReference type="GO" id="GO:0016503">
    <property type="term" value="F:pheromone receptor activity"/>
    <property type="evidence" value="ECO:0007669"/>
    <property type="project" value="InterPro"/>
</dbReference>
<evidence type="ECO:0000313" key="15">
    <source>
        <dbReference type="EMBL" id="VFV41224.1"/>
    </source>
</evidence>
<keyword evidence="6 13" id="KW-0812">Transmembrane</keyword>
<keyword evidence="5 13" id="KW-0589">Pheromone response</keyword>
<evidence type="ECO:0000256" key="7">
    <source>
        <dbReference type="ARBA" id="ARBA00022989"/>
    </source>
</evidence>